<dbReference type="SMART" id="SM00254">
    <property type="entry name" value="ShKT"/>
    <property type="match status" value="1"/>
</dbReference>
<protein>
    <submittedName>
        <fullName evidence="4">ShKT domain-containing protein</fullName>
    </submittedName>
</protein>
<dbReference type="Pfam" id="PF01549">
    <property type="entry name" value="ShK"/>
    <property type="match status" value="1"/>
</dbReference>
<dbReference type="Proteomes" id="UP000887565">
    <property type="component" value="Unplaced"/>
</dbReference>
<sequence>MKEKKIYQTYEQSKCQVDYHDSCSTQWADCKGYGATAFCPKFCNVKDCQAALALHGKLTRYQPKYVPEAKCADLPKFNCPKLAERGDCYASPQQFGQLCAKTCGLCSNMKKYMPFSFEDQRLSRWLADFNSGQYKKYAKVLIRRRKMIKRKIINRKC</sequence>
<dbReference type="InterPro" id="IPR003582">
    <property type="entry name" value="ShKT_dom"/>
</dbReference>
<proteinExistence type="predicted"/>
<reference evidence="4" key="1">
    <citation type="submission" date="2022-11" db="UniProtKB">
        <authorList>
            <consortium name="WormBaseParasite"/>
        </authorList>
    </citation>
    <scope>IDENTIFICATION</scope>
</reference>
<evidence type="ECO:0000313" key="3">
    <source>
        <dbReference type="Proteomes" id="UP000887565"/>
    </source>
</evidence>
<evidence type="ECO:0000313" key="4">
    <source>
        <dbReference type="WBParaSite" id="nRc.2.0.1.t36529-RA"/>
    </source>
</evidence>
<evidence type="ECO:0000256" key="1">
    <source>
        <dbReference type="PROSITE-ProRule" id="PRU01005"/>
    </source>
</evidence>
<dbReference type="WBParaSite" id="nRc.2.0.1.t36529-RA">
    <property type="protein sequence ID" value="nRc.2.0.1.t36529-RA"/>
    <property type="gene ID" value="nRc.2.0.1.g36529"/>
</dbReference>
<name>A0A915KF05_ROMCU</name>
<accession>A0A915KF05</accession>
<comment type="caution">
    <text evidence="1">Lacks conserved residue(s) required for the propagation of feature annotation.</text>
</comment>
<evidence type="ECO:0000259" key="2">
    <source>
        <dbReference type="PROSITE" id="PS51670"/>
    </source>
</evidence>
<dbReference type="AlphaFoldDB" id="A0A915KF05"/>
<dbReference type="PROSITE" id="PS51670">
    <property type="entry name" value="SHKT"/>
    <property type="match status" value="1"/>
</dbReference>
<dbReference type="Gene3D" id="1.10.10.1940">
    <property type="match status" value="1"/>
</dbReference>
<organism evidence="3 4">
    <name type="scientific">Romanomermis culicivorax</name>
    <name type="common">Nematode worm</name>
    <dbReference type="NCBI Taxonomy" id="13658"/>
    <lineage>
        <taxon>Eukaryota</taxon>
        <taxon>Metazoa</taxon>
        <taxon>Ecdysozoa</taxon>
        <taxon>Nematoda</taxon>
        <taxon>Enoplea</taxon>
        <taxon>Dorylaimia</taxon>
        <taxon>Mermithida</taxon>
        <taxon>Mermithoidea</taxon>
        <taxon>Mermithidae</taxon>
        <taxon>Romanomermis</taxon>
    </lineage>
</organism>
<keyword evidence="3" id="KW-1185">Reference proteome</keyword>
<feature type="domain" description="ShKT" evidence="2">
    <location>
        <begin position="71"/>
        <end position="106"/>
    </location>
</feature>